<accession>A0A1G9FDZ8</accession>
<dbReference type="SUPFAM" id="SSF47226">
    <property type="entry name" value="Histidine-containing phosphotransfer domain, HPT domain"/>
    <property type="match status" value="1"/>
</dbReference>
<dbReference type="Pfam" id="PF01627">
    <property type="entry name" value="Hpt"/>
    <property type="match status" value="1"/>
</dbReference>
<dbReference type="STRING" id="246191.SAMN05660337_1496"/>
<dbReference type="InterPro" id="IPR008207">
    <property type="entry name" value="Sig_transdc_His_kin_Hpt_dom"/>
</dbReference>
<name>A0A1G9FDZ8_9BACT</name>
<reference evidence="4" key="1">
    <citation type="submission" date="2016-10" db="EMBL/GenBank/DDBJ databases">
        <authorList>
            <person name="Varghese N."/>
            <person name="Submissions S."/>
        </authorList>
    </citation>
    <scope>NUCLEOTIDE SEQUENCE [LARGE SCALE GENOMIC DNA]</scope>
    <source>
        <strain evidence="4">DSM 16995</strain>
    </source>
</reference>
<feature type="modified residue" description="Phosphohistidine" evidence="1">
    <location>
        <position position="52"/>
    </location>
</feature>
<dbReference type="AlphaFoldDB" id="A0A1G9FDZ8"/>
<dbReference type="Proteomes" id="UP000199053">
    <property type="component" value="Unassembled WGS sequence"/>
</dbReference>
<evidence type="ECO:0000256" key="1">
    <source>
        <dbReference type="PROSITE-ProRule" id="PRU00110"/>
    </source>
</evidence>
<organism evidence="3 4">
    <name type="scientific">Maridesulfovibrio ferrireducens</name>
    <dbReference type="NCBI Taxonomy" id="246191"/>
    <lineage>
        <taxon>Bacteria</taxon>
        <taxon>Pseudomonadati</taxon>
        <taxon>Thermodesulfobacteriota</taxon>
        <taxon>Desulfovibrionia</taxon>
        <taxon>Desulfovibrionales</taxon>
        <taxon>Desulfovibrionaceae</taxon>
        <taxon>Maridesulfovibrio</taxon>
    </lineage>
</organism>
<proteinExistence type="predicted"/>
<dbReference type="GO" id="GO:0004672">
    <property type="term" value="F:protein kinase activity"/>
    <property type="evidence" value="ECO:0007669"/>
    <property type="project" value="UniProtKB-ARBA"/>
</dbReference>
<dbReference type="InterPro" id="IPR036641">
    <property type="entry name" value="HPT_dom_sf"/>
</dbReference>
<evidence type="ECO:0000313" key="3">
    <source>
        <dbReference type="EMBL" id="SDK86453.1"/>
    </source>
</evidence>
<feature type="domain" description="HPt" evidence="2">
    <location>
        <begin position="13"/>
        <end position="105"/>
    </location>
</feature>
<evidence type="ECO:0000259" key="2">
    <source>
        <dbReference type="PROSITE" id="PS50894"/>
    </source>
</evidence>
<dbReference type="PROSITE" id="PS50894">
    <property type="entry name" value="HPT"/>
    <property type="match status" value="1"/>
</dbReference>
<dbReference type="Gene3D" id="1.20.120.160">
    <property type="entry name" value="HPT domain"/>
    <property type="match status" value="1"/>
</dbReference>
<gene>
    <name evidence="3" type="ORF">SAMN05660337_1496</name>
</gene>
<protein>
    <submittedName>
        <fullName evidence="3">Hpt domain-containing protein</fullName>
    </submittedName>
</protein>
<sequence length="105" mass="11751">MVHSEDSNNIVFIESALIDLVPILLETLAKELADMEETLSNDDFDKLQEQAHSSRGAALTYGFESYAEVLLDLQHAAENEASEILKHLFSLLHELLESVEFESST</sequence>
<keyword evidence="4" id="KW-1185">Reference proteome</keyword>
<dbReference type="OrthoDB" id="5460266at2"/>
<dbReference type="RefSeq" id="WP_092159733.1">
    <property type="nucleotide sequence ID" value="NZ_FNGA01000002.1"/>
</dbReference>
<keyword evidence="1" id="KW-0597">Phosphoprotein</keyword>
<evidence type="ECO:0000313" key="4">
    <source>
        <dbReference type="Proteomes" id="UP000199053"/>
    </source>
</evidence>
<dbReference type="GO" id="GO:0000160">
    <property type="term" value="P:phosphorelay signal transduction system"/>
    <property type="evidence" value="ECO:0007669"/>
    <property type="project" value="InterPro"/>
</dbReference>
<dbReference type="EMBL" id="FNGA01000002">
    <property type="protein sequence ID" value="SDK86453.1"/>
    <property type="molecule type" value="Genomic_DNA"/>
</dbReference>